<evidence type="ECO:0000256" key="5">
    <source>
        <dbReference type="ARBA" id="ARBA00011245"/>
    </source>
</evidence>
<protein>
    <recommendedName>
        <fullName evidence="7 12">Beta-galactosidase</fullName>
        <ecNumber evidence="6 12">3.2.1.23</ecNumber>
    </recommendedName>
    <alternativeName>
        <fullName evidence="11 12">Lactase</fullName>
    </alternativeName>
</protein>
<comment type="caution">
    <text evidence="15">The sequence shown here is derived from an EMBL/GenBank/DDBJ whole genome shotgun (WGS) entry which is preliminary data.</text>
</comment>
<dbReference type="InterPro" id="IPR032312">
    <property type="entry name" value="LacZ_4"/>
</dbReference>
<dbReference type="PROSITE" id="PS00719">
    <property type="entry name" value="GLYCOSYL_HYDROL_F2_1"/>
    <property type="match status" value="1"/>
</dbReference>
<evidence type="ECO:0000256" key="11">
    <source>
        <dbReference type="ARBA" id="ARBA00032230"/>
    </source>
</evidence>
<dbReference type="EMBL" id="SGIU01000001">
    <property type="protein sequence ID" value="TAI48359.1"/>
    <property type="molecule type" value="Genomic_DNA"/>
</dbReference>
<dbReference type="SUPFAM" id="SSF49303">
    <property type="entry name" value="beta-Galactosidase/glucuronidase domain"/>
    <property type="match status" value="2"/>
</dbReference>
<keyword evidence="10 12" id="KW-0326">Glycosidase</keyword>
<keyword evidence="13" id="KW-0732">Signal</keyword>
<dbReference type="Proteomes" id="UP000291981">
    <property type="component" value="Unassembled WGS sequence"/>
</dbReference>
<evidence type="ECO:0000313" key="16">
    <source>
        <dbReference type="Proteomes" id="UP000291981"/>
    </source>
</evidence>
<reference evidence="15 16" key="1">
    <citation type="submission" date="2019-02" db="EMBL/GenBank/DDBJ databases">
        <title>Draft genome sequence of Muricauda sp. 176CP4-71.</title>
        <authorList>
            <person name="Park J.-S."/>
        </authorList>
    </citation>
    <scope>NUCLEOTIDE SEQUENCE [LARGE SCALE GENOMIC DNA]</scope>
    <source>
        <strain evidence="15 16">176CP4-71</strain>
    </source>
</reference>
<dbReference type="Pfam" id="PF02836">
    <property type="entry name" value="Glyco_hydro_2_C"/>
    <property type="match status" value="1"/>
</dbReference>
<dbReference type="InterPro" id="IPR006102">
    <property type="entry name" value="Ig-like_GH2"/>
</dbReference>
<evidence type="ECO:0000313" key="15">
    <source>
        <dbReference type="EMBL" id="TAI48359.1"/>
    </source>
</evidence>
<evidence type="ECO:0000256" key="12">
    <source>
        <dbReference type="RuleBase" id="RU361154"/>
    </source>
</evidence>
<dbReference type="SUPFAM" id="SSF51445">
    <property type="entry name" value="(Trans)glycosidases"/>
    <property type="match status" value="1"/>
</dbReference>
<evidence type="ECO:0000259" key="14">
    <source>
        <dbReference type="SMART" id="SM01038"/>
    </source>
</evidence>
<dbReference type="Pfam" id="PF00703">
    <property type="entry name" value="Glyco_hydro_2"/>
    <property type="match status" value="1"/>
</dbReference>
<dbReference type="InterPro" id="IPR013783">
    <property type="entry name" value="Ig-like_fold"/>
</dbReference>
<dbReference type="Gene3D" id="2.70.98.10">
    <property type="match status" value="1"/>
</dbReference>
<dbReference type="InterPro" id="IPR036156">
    <property type="entry name" value="Beta-gal/glucu_dom_sf"/>
</dbReference>
<dbReference type="InterPro" id="IPR006101">
    <property type="entry name" value="Glyco_hydro_2"/>
</dbReference>
<dbReference type="InterPro" id="IPR014718">
    <property type="entry name" value="GH-type_carb-bd"/>
</dbReference>
<evidence type="ECO:0000256" key="3">
    <source>
        <dbReference type="ARBA" id="ARBA00001959"/>
    </source>
</evidence>
<dbReference type="GO" id="GO:0005990">
    <property type="term" value="P:lactose catabolic process"/>
    <property type="evidence" value="ECO:0007669"/>
    <property type="project" value="TreeGrafter"/>
</dbReference>
<comment type="catalytic activity">
    <reaction evidence="1 12">
        <text>Hydrolysis of terminal non-reducing beta-D-galactose residues in beta-D-galactosides.</text>
        <dbReference type="EC" id="3.2.1.23"/>
    </reaction>
</comment>
<evidence type="ECO:0000256" key="8">
    <source>
        <dbReference type="ARBA" id="ARBA00022801"/>
    </source>
</evidence>
<evidence type="ECO:0000256" key="1">
    <source>
        <dbReference type="ARBA" id="ARBA00001412"/>
    </source>
</evidence>
<comment type="cofactor">
    <cofactor evidence="2">
        <name>Ca(2+)</name>
        <dbReference type="ChEBI" id="CHEBI:29108"/>
    </cofactor>
</comment>
<accession>A0A4Q8QIU0</accession>
<dbReference type="PROSITE" id="PS00608">
    <property type="entry name" value="GLYCOSYL_HYDROL_F2_2"/>
    <property type="match status" value="1"/>
</dbReference>
<dbReference type="InterPro" id="IPR006104">
    <property type="entry name" value="Glyco_hydro_2_N"/>
</dbReference>
<feature type="domain" description="Beta galactosidase small chain/" evidence="14">
    <location>
        <begin position="785"/>
        <end position="1060"/>
    </location>
</feature>
<dbReference type="GO" id="GO:0030246">
    <property type="term" value="F:carbohydrate binding"/>
    <property type="evidence" value="ECO:0007669"/>
    <property type="project" value="InterPro"/>
</dbReference>
<dbReference type="GO" id="GO:0004565">
    <property type="term" value="F:beta-galactosidase activity"/>
    <property type="evidence" value="ECO:0007669"/>
    <property type="project" value="UniProtKB-EC"/>
</dbReference>
<dbReference type="InterPro" id="IPR011013">
    <property type="entry name" value="Gal_mutarotase_sf_dom"/>
</dbReference>
<dbReference type="Gene3D" id="3.20.20.80">
    <property type="entry name" value="Glycosidases"/>
    <property type="match status" value="1"/>
</dbReference>
<dbReference type="InterPro" id="IPR017853">
    <property type="entry name" value="GH"/>
</dbReference>
<keyword evidence="9" id="KW-0106">Calcium</keyword>
<dbReference type="GO" id="GO:0009341">
    <property type="term" value="C:beta-galactosidase complex"/>
    <property type="evidence" value="ECO:0007669"/>
    <property type="project" value="InterPro"/>
</dbReference>
<name>A0A4Q8QIU0_9FLAO</name>
<dbReference type="SMART" id="SM01038">
    <property type="entry name" value="Bgal_small_N"/>
    <property type="match status" value="1"/>
</dbReference>
<dbReference type="InterPro" id="IPR050347">
    <property type="entry name" value="Bact_Beta-galactosidase"/>
</dbReference>
<dbReference type="Gene3D" id="2.60.40.10">
    <property type="entry name" value="Immunoglobulins"/>
    <property type="match status" value="2"/>
</dbReference>
<evidence type="ECO:0000256" key="9">
    <source>
        <dbReference type="ARBA" id="ARBA00022837"/>
    </source>
</evidence>
<dbReference type="InterPro" id="IPR006103">
    <property type="entry name" value="Glyco_hydro_2_cat"/>
</dbReference>
<dbReference type="InterPro" id="IPR004199">
    <property type="entry name" value="B-gal_small/dom_5"/>
</dbReference>
<proteinExistence type="inferred from homology"/>
<dbReference type="PRINTS" id="PR00132">
    <property type="entry name" value="GLHYDRLASE2"/>
</dbReference>
<evidence type="ECO:0000256" key="6">
    <source>
        <dbReference type="ARBA" id="ARBA00012756"/>
    </source>
</evidence>
<dbReference type="InterPro" id="IPR023230">
    <property type="entry name" value="Glyco_hydro_2_CS"/>
</dbReference>
<dbReference type="SUPFAM" id="SSF49785">
    <property type="entry name" value="Galactose-binding domain-like"/>
    <property type="match status" value="1"/>
</dbReference>
<feature type="chain" id="PRO_5020342412" description="Beta-galactosidase" evidence="13">
    <location>
        <begin position="32"/>
        <end position="1078"/>
    </location>
</feature>
<evidence type="ECO:0000256" key="4">
    <source>
        <dbReference type="ARBA" id="ARBA00007401"/>
    </source>
</evidence>
<dbReference type="FunFam" id="3.20.20.80:FF:000018">
    <property type="entry name" value="Beta-galactosidase"/>
    <property type="match status" value="1"/>
</dbReference>
<gene>
    <name evidence="15" type="ORF">EW142_00685</name>
</gene>
<comment type="similarity">
    <text evidence="4 12">Belongs to the glycosyl hydrolase 2 family.</text>
</comment>
<comment type="subunit">
    <text evidence="5">Monomer.</text>
</comment>
<dbReference type="Pfam" id="PF16353">
    <property type="entry name" value="LacZ_4"/>
    <property type="match status" value="1"/>
</dbReference>
<dbReference type="Pfam" id="PF02929">
    <property type="entry name" value="Bgal_small_N"/>
    <property type="match status" value="1"/>
</dbReference>
<dbReference type="Pfam" id="PF02837">
    <property type="entry name" value="Glyco_hydro_2_N"/>
    <property type="match status" value="1"/>
</dbReference>
<dbReference type="PANTHER" id="PTHR46323:SF2">
    <property type="entry name" value="BETA-GALACTOSIDASE"/>
    <property type="match status" value="1"/>
</dbReference>
<dbReference type="InterPro" id="IPR023232">
    <property type="entry name" value="Glyco_hydro_2_AS"/>
</dbReference>
<evidence type="ECO:0000256" key="2">
    <source>
        <dbReference type="ARBA" id="ARBA00001913"/>
    </source>
</evidence>
<sequence length="1078" mass="123862">MNQYQSSYTCRPLAFLSIFFLTFSTFGFQQSQNNYYEDPTITSINRLPSRATSVSYENEEAALKAFRKESKRYKSLNGNWKFSWAPIPEKAPKNFFRKDFDDSDWNSIPVPSNWELQGYGTAIYTNIRYPFTPVNPPLVPDDNNPTGSYRTTFEIPEDWKEMQISLQFGGVSSAFHVWVNGKHVGYGQDSMLSSEFDITPYIKEGENQLAVQVYRWSDGVYLEDQDHWRLSGIQRDVFITASPKVQLYDFFVKTELDEEYQDATLQIRPKIKVFNEQNIDGWQLEAQLFDDEGNPVLDQSLTKPLKEIIREYYNQRGKPKFGLLETKIPNPKKWSAEHPNLYTLVFYLKDSVGSVKEYRSTKIGFRKVELKDGELFVNGVSVLLYGVNRHDHDPVNGKVVDEDLMLKDVLTMKQFNINAVRTSHYPNDPRWYELCDEYGIYVMDEANLETHQLGGFLSNQSEWGSAFLERATRMVERDKNHPSIIFWSLGNESGSGPNHQAMAGWIKNYDNTRFVHYEGAQTLNHSGKEFLKDPDYVDMMSRMYIPIDPMIEMANLQDDHRAVIWCEYAHSMGNSTGNLFKFWDAIRANKRMIGGYIWDWVDQGLLQKTKDGMPYYAYGGDMGDTKINDKNFCLNGIVNPDRTPQPALWECKKIFQSIEVIDVNLGEGIIQVRNRHHFTNLDAFELIWKVQEDGTTIQSGEISSLDIAPKASMEIELPIKNPKVKAGKDYYLKVSFHLKDRTSWAPEKHEVAWEQFKLPYEIELQDASIEKMTPIKVNRTDTEITLSTDTFSVSFNQKTGELVSYTYKGSSMIVGGMIPHFWRPTTDNDRGGGRTPKKLSIWKEASEISELISFKHDKINDQHHVIYVSYLLAQSKLTLDVKYSIFADGTIRIENLCKVEKDANLPILPKYGMQVQVAKGLDRFQWFGRGPHENYSDRNLGAAVGFYSESVSKDYQSYIRPQESGNKTDVRWFTLSNSQGKGLYVGGIKTNLSVSAWPYSTKNIDEALHTYDLKPENYITLNIDLLQMGVGGDDSWSMNALSHEEFRVPAKDYSYGFFIKPIENGGINGRIAPPINSK</sequence>
<dbReference type="AlphaFoldDB" id="A0A4Q8QIU0"/>
<evidence type="ECO:0000256" key="10">
    <source>
        <dbReference type="ARBA" id="ARBA00023295"/>
    </source>
</evidence>
<keyword evidence="8 12" id="KW-0378">Hydrolase</keyword>
<evidence type="ECO:0000256" key="7">
    <source>
        <dbReference type="ARBA" id="ARBA00013303"/>
    </source>
</evidence>
<dbReference type="Gene3D" id="2.60.120.260">
    <property type="entry name" value="Galactose-binding domain-like"/>
    <property type="match status" value="1"/>
</dbReference>
<keyword evidence="16" id="KW-1185">Reference proteome</keyword>
<comment type="cofactor">
    <cofactor evidence="3">
        <name>Na(+)</name>
        <dbReference type="ChEBI" id="CHEBI:29101"/>
    </cofactor>
</comment>
<dbReference type="SUPFAM" id="SSF74650">
    <property type="entry name" value="Galactose mutarotase-like"/>
    <property type="match status" value="1"/>
</dbReference>
<dbReference type="PANTHER" id="PTHR46323">
    <property type="entry name" value="BETA-GALACTOSIDASE"/>
    <property type="match status" value="1"/>
</dbReference>
<evidence type="ECO:0000256" key="13">
    <source>
        <dbReference type="SAM" id="SignalP"/>
    </source>
</evidence>
<feature type="signal peptide" evidence="13">
    <location>
        <begin position="1"/>
        <end position="31"/>
    </location>
</feature>
<dbReference type="EC" id="3.2.1.23" evidence="6 12"/>
<organism evidence="15 16">
    <name type="scientific">Flagellimonas allohymeniacidonis</name>
    <dbReference type="NCBI Taxonomy" id="2517819"/>
    <lineage>
        <taxon>Bacteria</taxon>
        <taxon>Pseudomonadati</taxon>
        <taxon>Bacteroidota</taxon>
        <taxon>Flavobacteriia</taxon>
        <taxon>Flavobacteriales</taxon>
        <taxon>Flavobacteriaceae</taxon>
        <taxon>Flagellimonas</taxon>
    </lineage>
</organism>
<dbReference type="InterPro" id="IPR008979">
    <property type="entry name" value="Galactose-bd-like_sf"/>
</dbReference>
<dbReference type="OrthoDB" id="9801077at2"/>